<organism evidence="2 3">
    <name type="scientific">Vicia faba</name>
    <name type="common">Broad bean</name>
    <name type="synonym">Faba vulgaris</name>
    <dbReference type="NCBI Taxonomy" id="3906"/>
    <lineage>
        <taxon>Eukaryota</taxon>
        <taxon>Viridiplantae</taxon>
        <taxon>Streptophyta</taxon>
        <taxon>Embryophyta</taxon>
        <taxon>Tracheophyta</taxon>
        <taxon>Spermatophyta</taxon>
        <taxon>Magnoliopsida</taxon>
        <taxon>eudicotyledons</taxon>
        <taxon>Gunneridae</taxon>
        <taxon>Pentapetalae</taxon>
        <taxon>rosids</taxon>
        <taxon>fabids</taxon>
        <taxon>Fabales</taxon>
        <taxon>Fabaceae</taxon>
        <taxon>Papilionoideae</taxon>
        <taxon>50 kb inversion clade</taxon>
        <taxon>NPAAA clade</taxon>
        <taxon>Hologalegina</taxon>
        <taxon>IRL clade</taxon>
        <taxon>Fabeae</taxon>
        <taxon>Vicia</taxon>
    </lineage>
</organism>
<feature type="region of interest" description="Disordered" evidence="1">
    <location>
        <begin position="127"/>
        <end position="153"/>
    </location>
</feature>
<feature type="compositionally biased region" description="Basic and acidic residues" evidence="1">
    <location>
        <begin position="139"/>
        <end position="153"/>
    </location>
</feature>
<sequence length="215" mass="24366">MASSPRIRSYSKSQMYLFKILHIISSIPPSIPQQPSPNNNKSVGIGIDLNLTFSSITDTEESESSNNNNDNNSERQKEAKVVDVDVDVDVGDVASELENEVDTKTSSFRGDGNNCIDLLIEAARVLSEKNESDSEEEEEKRIETELPSHEGRVEEKKERWVVVDLYETEPVVRSKRGRNQTLPFRFRDSVVEPLKRKGRSQRVSSTTNAKKRLLR</sequence>
<evidence type="ECO:0000313" key="3">
    <source>
        <dbReference type="Proteomes" id="UP001157006"/>
    </source>
</evidence>
<proteinExistence type="predicted"/>
<protein>
    <submittedName>
        <fullName evidence="2">Uncharacterized protein</fullName>
    </submittedName>
</protein>
<reference evidence="2 3" key="1">
    <citation type="submission" date="2023-01" db="EMBL/GenBank/DDBJ databases">
        <authorList>
            <person name="Kreplak J."/>
        </authorList>
    </citation>
    <scope>NUCLEOTIDE SEQUENCE [LARGE SCALE GENOMIC DNA]</scope>
</reference>
<dbReference type="Proteomes" id="UP001157006">
    <property type="component" value="Chromosome 6"/>
</dbReference>
<feature type="region of interest" description="Disordered" evidence="1">
    <location>
        <begin position="193"/>
        <end position="215"/>
    </location>
</feature>
<dbReference type="AlphaFoldDB" id="A0AAV1B4F3"/>
<accession>A0AAV1B4F3</accession>
<feature type="region of interest" description="Disordered" evidence="1">
    <location>
        <begin position="57"/>
        <end position="80"/>
    </location>
</feature>
<evidence type="ECO:0000256" key="1">
    <source>
        <dbReference type="SAM" id="MobiDB-lite"/>
    </source>
</evidence>
<name>A0AAV1B4F3_VICFA</name>
<evidence type="ECO:0000313" key="2">
    <source>
        <dbReference type="EMBL" id="CAI8616272.1"/>
    </source>
</evidence>
<dbReference type="EMBL" id="OX451741">
    <property type="protein sequence ID" value="CAI8616272.1"/>
    <property type="molecule type" value="Genomic_DNA"/>
</dbReference>
<keyword evidence="3" id="KW-1185">Reference proteome</keyword>
<gene>
    <name evidence="2" type="ORF">VFH_VI021200</name>
</gene>